<dbReference type="eggNOG" id="KOG0646">
    <property type="taxonomic scope" value="Eukaryota"/>
</dbReference>
<name>B4M6Z5_DROVI</name>
<reference evidence="5 6" key="1">
    <citation type="journal article" date="2007" name="Nature">
        <title>Evolution of genes and genomes on the Drosophila phylogeny.</title>
        <authorList>
            <consortium name="Drosophila 12 Genomes Consortium"/>
            <person name="Clark A.G."/>
            <person name="Eisen M.B."/>
            <person name="Smith D.R."/>
            <person name="Bergman C.M."/>
            <person name="Oliver B."/>
            <person name="Markow T.A."/>
            <person name="Kaufman T.C."/>
            <person name="Kellis M."/>
            <person name="Gelbart W."/>
            <person name="Iyer V.N."/>
            <person name="Pollard D.A."/>
            <person name="Sackton T.B."/>
            <person name="Larracuente A.M."/>
            <person name="Singh N.D."/>
            <person name="Abad J.P."/>
            <person name="Abt D.N."/>
            <person name="Adryan B."/>
            <person name="Aguade M."/>
            <person name="Akashi H."/>
            <person name="Anderson W.W."/>
            <person name="Aquadro C.F."/>
            <person name="Ardell D.H."/>
            <person name="Arguello R."/>
            <person name="Artieri C.G."/>
            <person name="Barbash D.A."/>
            <person name="Barker D."/>
            <person name="Barsanti P."/>
            <person name="Batterham P."/>
            <person name="Batzoglou S."/>
            <person name="Begun D."/>
            <person name="Bhutkar A."/>
            <person name="Blanco E."/>
            <person name="Bosak S.A."/>
            <person name="Bradley R.K."/>
            <person name="Brand A.D."/>
            <person name="Brent M.R."/>
            <person name="Brooks A.N."/>
            <person name="Brown R.H."/>
            <person name="Butlin R.K."/>
            <person name="Caggese C."/>
            <person name="Calvi B.R."/>
            <person name="Bernardo de Carvalho A."/>
            <person name="Caspi A."/>
            <person name="Castrezana S."/>
            <person name="Celniker S.E."/>
            <person name="Chang J.L."/>
            <person name="Chapple C."/>
            <person name="Chatterji S."/>
            <person name="Chinwalla A."/>
            <person name="Civetta A."/>
            <person name="Clifton S.W."/>
            <person name="Comeron J.M."/>
            <person name="Costello J.C."/>
            <person name="Coyne J.A."/>
            <person name="Daub J."/>
            <person name="David R.G."/>
            <person name="Delcher A.L."/>
            <person name="Delehaunty K."/>
            <person name="Do C.B."/>
            <person name="Ebling H."/>
            <person name="Edwards K."/>
            <person name="Eickbush T."/>
            <person name="Evans J.D."/>
            <person name="Filipski A."/>
            <person name="Findeiss S."/>
            <person name="Freyhult E."/>
            <person name="Fulton L."/>
            <person name="Fulton R."/>
            <person name="Garcia A.C."/>
            <person name="Gardiner A."/>
            <person name="Garfield D.A."/>
            <person name="Garvin B.E."/>
            <person name="Gibson G."/>
            <person name="Gilbert D."/>
            <person name="Gnerre S."/>
            <person name="Godfrey J."/>
            <person name="Good R."/>
            <person name="Gotea V."/>
            <person name="Gravely B."/>
            <person name="Greenberg A.J."/>
            <person name="Griffiths-Jones S."/>
            <person name="Gross S."/>
            <person name="Guigo R."/>
            <person name="Gustafson E.A."/>
            <person name="Haerty W."/>
            <person name="Hahn M.W."/>
            <person name="Halligan D.L."/>
            <person name="Halpern A.L."/>
            <person name="Halter G.M."/>
            <person name="Han M.V."/>
            <person name="Heger A."/>
            <person name="Hillier L."/>
            <person name="Hinrichs A.S."/>
            <person name="Holmes I."/>
            <person name="Hoskins R.A."/>
            <person name="Hubisz M.J."/>
            <person name="Hultmark D."/>
            <person name="Huntley M.A."/>
            <person name="Jaffe D.B."/>
            <person name="Jagadeeshan S."/>
            <person name="Jeck W.R."/>
            <person name="Johnson J."/>
            <person name="Jones C.D."/>
            <person name="Jordan W.C."/>
            <person name="Karpen G.H."/>
            <person name="Kataoka E."/>
            <person name="Keightley P.D."/>
            <person name="Kheradpour P."/>
            <person name="Kirkness E.F."/>
            <person name="Koerich L.B."/>
            <person name="Kristiansen K."/>
            <person name="Kudrna D."/>
            <person name="Kulathinal R.J."/>
            <person name="Kumar S."/>
            <person name="Kwok R."/>
            <person name="Lander E."/>
            <person name="Langley C.H."/>
            <person name="Lapoint R."/>
            <person name="Lazzaro B.P."/>
            <person name="Lee S.J."/>
            <person name="Levesque L."/>
            <person name="Li R."/>
            <person name="Lin C.F."/>
            <person name="Lin M.F."/>
            <person name="Lindblad-Toh K."/>
            <person name="Llopart A."/>
            <person name="Long M."/>
            <person name="Low L."/>
            <person name="Lozovsky E."/>
            <person name="Lu J."/>
            <person name="Luo M."/>
            <person name="Machado C.A."/>
            <person name="Makalowski W."/>
            <person name="Marzo M."/>
            <person name="Matsuda M."/>
            <person name="Matzkin L."/>
            <person name="McAllister B."/>
            <person name="McBride C.S."/>
            <person name="McKernan B."/>
            <person name="McKernan K."/>
            <person name="Mendez-Lago M."/>
            <person name="Minx P."/>
            <person name="Mollenhauer M.U."/>
            <person name="Montooth K."/>
            <person name="Mount S.M."/>
            <person name="Mu X."/>
            <person name="Myers E."/>
            <person name="Negre B."/>
            <person name="Newfeld S."/>
            <person name="Nielsen R."/>
            <person name="Noor M.A."/>
            <person name="O'Grady P."/>
            <person name="Pachter L."/>
            <person name="Papaceit M."/>
            <person name="Parisi M.J."/>
            <person name="Parisi M."/>
            <person name="Parts L."/>
            <person name="Pedersen J.S."/>
            <person name="Pesole G."/>
            <person name="Phillippy A.M."/>
            <person name="Ponting C.P."/>
            <person name="Pop M."/>
            <person name="Porcelli D."/>
            <person name="Powell J.R."/>
            <person name="Prohaska S."/>
            <person name="Pruitt K."/>
            <person name="Puig M."/>
            <person name="Quesneville H."/>
            <person name="Ram K.R."/>
            <person name="Rand D."/>
            <person name="Rasmussen M.D."/>
            <person name="Reed L.K."/>
            <person name="Reenan R."/>
            <person name="Reily A."/>
            <person name="Remington K.A."/>
            <person name="Rieger T.T."/>
            <person name="Ritchie M.G."/>
            <person name="Robin C."/>
            <person name="Rogers Y.H."/>
            <person name="Rohde C."/>
            <person name="Rozas J."/>
            <person name="Rubenfield M.J."/>
            <person name="Ruiz A."/>
            <person name="Russo S."/>
            <person name="Salzberg S.L."/>
            <person name="Sanchez-Gracia A."/>
            <person name="Saranga D.J."/>
            <person name="Sato H."/>
            <person name="Schaeffer S.W."/>
            <person name="Schatz M.C."/>
            <person name="Schlenke T."/>
            <person name="Schwartz R."/>
            <person name="Segarra C."/>
            <person name="Singh R.S."/>
            <person name="Sirot L."/>
            <person name="Sirota M."/>
            <person name="Sisneros N.B."/>
            <person name="Smith C.D."/>
            <person name="Smith T.F."/>
            <person name="Spieth J."/>
            <person name="Stage D.E."/>
            <person name="Stark A."/>
            <person name="Stephan W."/>
            <person name="Strausberg R.L."/>
            <person name="Strempel S."/>
            <person name="Sturgill D."/>
            <person name="Sutton G."/>
            <person name="Sutton G.G."/>
            <person name="Tao W."/>
            <person name="Teichmann S."/>
            <person name="Tobari Y.N."/>
            <person name="Tomimura Y."/>
            <person name="Tsolas J.M."/>
            <person name="Valente V.L."/>
            <person name="Venter E."/>
            <person name="Venter J.C."/>
            <person name="Vicario S."/>
            <person name="Vieira F.G."/>
            <person name="Vilella A.J."/>
            <person name="Villasante A."/>
            <person name="Walenz B."/>
            <person name="Wang J."/>
            <person name="Wasserman M."/>
            <person name="Watts T."/>
            <person name="Wilson D."/>
            <person name="Wilson R.K."/>
            <person name="Wing R.A."/>
            <person name="Wolfner M.F."/>
            <person name="Wong A."/>
            <person name="Wong G.K."/>
            <person name="Wu C.I."/>
            <person name="Wu G."/>
            <person name="Yamamoto D."/>
            <person name="Yang H.P."/>
            <person name="Yang S.P."/>
            <person name="Yorke J.A."/>
            <person name="Yoshida K."/>
            <person name="Zdobnov E."/>
            <person name="Zhang P."/>
            <person name="Zhang Y."/>
            <person name="Zimin A.V."/>
            <person name="Baldwin J."/>
            <person name="Abdouelleil A."/>
            <person name="Abdulkadir J."/>
            <person name="Abebe A."/>
            <person name="Abera B."/>
            <person name="Abreu J."/>
            <person name="Acer S.C."/>
            <person name="Aftuck L."/>
            <person name="Alexander A."/>
            <person name="An P."/>
            <person name="Anderson E."/>
            <person name="Anderson S."/>
            <person name="Arachi H."/>
            <person name="Azer M."/>
            <person name="Bachantsang P."/>
            <person name="Barry A."/>
            <person name="Bayul T."/>
            <person name="Berlin A."/>
            <person name="Bessette D."/>
            <person name="Bloom T."/>
            <person name="Blye J."/>
            <person name="Boguslavskiy L."/>
            <person name="Bonnet C."/>
            <person name="Boukhgalter B."/>
            <person name="Bourzgui I."/>
            <person name="Brown A."/>
            <person name="Cahill P."/>
            <person name="Channer S."/>
            <person name="Cheshatsang Y."/>
            <person name="Chuda L."/>
            <person name="Citroen M."/>
            <person name="Collymore A."/>
            <person name="Cooke P."/>
            <person name="Costello M."/>
            <person name="D'Aco K."/>
            <person name="Daza R."/>
            <person name="De Haan G."/>
            <person name="DeGray S."/>
            <person name="DeMaso C."/>
            <person name="Dhargay N."/>
            <person name="Dooley K."/>
            <person name="Dooley E."/>
            <person name="Doricent M."/>
            <person name="Dorje P."/>
            <person name="Dorjee K."/>
            <person name="Dupes A."/>
            <person name="Elong R."/>
            <person name="Falk J."/>
            <person name="Farina A."/>
            <person name="Faro S."/>
            <person name="Ferguson D."/>
            <person name="Fisher S."/>
            <person name="Foley C.D."/>
            <person name="Franke A."/>
            <person name="Friedrich D."/>
            <person name="Gadbois L."/>
            <person name="Gearin G."/>
            <person name="Gearin C.R."/>
            <person name="Giannoukos G."/>
            <person name="Goode T."/>
            <person name="Graham J."/>
            <person name="Grandbois E."/>
            <person name="Grewal S."/>
            <person name="Gyaltsen K."/>
            <person name="Hafez N."/>
            <person name="Hagos B."/>
            <person name="Hall J."/>
            <person name="Henson C."/>
            <person name="Hollinger A."/>
            <person name="Honan T."/>
            <person name="Huard M.D."/>
            <person name="Hughes L."/>
            <person name="Hurhula B."/>
            <person name="Husby M.E."/>
            <person name="Kamat A."/>
            <person name="Kanga B."/>
            <person name="Kashin S."/>
            <person name="Khazanovich D."/>
            <person name="Kisner P."/>
            <person name="Lance K."/>
            <person name="Lara M."/>
            <person name="Lee W."/>
            <person name="Lennon N."/>
            <person name="Letendre F."/>
            <person name="LeVine R."/>
            <person name="Lipovsky A."/>
            <person name="Liu X."/>
            <person name="Liu J."/>
            <person name="Liu S."/>
            <person name="Lokyitsang T."/>
            <person name="Lokyitsang Y."/>
            <person name="Lubonja R."/>
            <person name="Lui A."/>
            <person name="MacDonald P."/>
            <person name="Magnisalis V."/>
            <person name="Maru K."/>
            <person name="Matthews C."/>
            <person name="McCusker W."/>
            <person name="McDonough S."/>
            <person name="Mehta T."/>
            <person name="Meldrim J."/>
            <person name="Meneus L."/>
            <person name="Mihai O."/>
            <person name="Mihalev A."/>
            <person name="Mihova T."/>
            <person name="Mittelman R."/>
            <person name="Mlenga V."/>
            <person name="Montmayeur A."/>
            <person name="Mulrain L."/>
            <person name="Navidi A."/>
            <person name="Naylor J."/>
            <person name="Negash T."/>
            <person name="Nguyen T."/>
            <person name="Nguyen N."/>
            <person name="Nicol R."/>
            <person name="Norbu C."/>
            <person name="Norbu N."/>
            <person name="Novod N."/>
            <person name="O'Neill B."/>
            <person name="Osman S."/>
            <person name="Markiewicz E."/>
            <person name="Oyono O.L."/>
            <person name="Patti C."/>
            <person name="Phunkhang P."/>
            <person name="Pierre F."/>
            <person name="Priest M."/>
            <person name="Raghuraman S."/>
            <person name="Rege F."/>
            <person name="Reyes R."/>
            <person name="Rise C."/>
            <person name="Rogov P."/>
            <person name="Ross K."/>
            <person name="Ryan E."/>
            <person name="Settipalli S."/>
            <person name="Shea T."/>
            <person name="Sherpa N."/>
            <person name="Shi L."/>
            <person name="Shih D."/>
            <person name="Sparrow T."/>
            <person name="Spaulding J."/>
            <person name="Stalker J."/>
            <person name="Stange-Thomann N."/>
            <person name="Stavropoulos S."/>
            <person name="Stone C."/>
            <person name="Strader C."/>
            <person name="Tesfaye S."/>
            <person name="Thomson T."/>
            <person name="Thoulutsang Y."/>
            <person name="Thoulutsang D."/>
            <person name="Topham K."/>
            <person name="Topping I."/>
            <person name="Tsamla T."/>
            <person name="Vassiliev H."/>
            <person name="Vo A."/>
            <person name="Wangchuk T."/>
            <person name="Wangdi T."/>
            <person name="Weiand M."/>
            <person name="Wilkinson J."/>
            <person name="Wilson A."/>
            <person name="Yadav S."/>
            <person name="Young G."/>
            <person name="Yu Q."/>
            <person name="Zembek L."/>
            <person name="Zhong D."/>
            <person name="Zimmer A."/>
            <person name="Zwirko Z."/>
            <person name="Jaffe D.B."/>
            <person name="Alvarez P."/>
            <person name="Brockman W."/>
            <person name="Butler J."/>
            <person name="Chin C."/>
            <person name="Gnerre S."/>
            <person name="Grabherr M."/>
            <person name="Kleber M."/>
            <person name="Mauceli E."/>
            <person name="MacCallum I."/>
        </authorList>
    </citation>
    <scope>NUCLEOTIDE SEQUENCE [LARGE SCALE GENOMIC DNA]</scope>
    <source>
        <strain evidence="6">Tucson 15010-1051.87</strain>
    </source>
</reference>
<keyword evidence="1 3" id="KW-0853">WD repeat</keyword>
<accession>B4M6Z5</accession>
<feature type="compositionally biased region" description="Basic residues" evidence="4">
    <location>
        <begin position="478"/>
        <end position="488"/>
    </location>
</feature>
<dbReference type="STRING" id="7244.B4M6Z5"/>
<dbReference type="InterPro" id="IPR001680">
    <property type="entry name" value="WD40_rpt"/>
</dbReference>
<dbReference type="PhylomeDB" id="B4M6Z5"/>
<dbReference type="PANTHER" id="PTHR18763:SF0">
    <property type="entry name" value="WD REPEAT-CONTAINING PROTEIN 18"/>
    <property type="match status" value="1"/>
</dbReference>
<feature type="region of interest" description="Disordered" evidence="4">
    <location>
        <begin position="465"/>
        <end position="488"/>
    </location>
</feature>
<evidence type="ECO:0000256" key="3">
    <source>
        <dbReference type="PROSITE-ProRule" id="PRU00221"/>
    </source>
</evidence>
<dbReference type="SUPFAM" id="SSF50978">
    <property type="entry name" value="WD40 repeat-like"/>
    <property type="match status" value="1"/>
</dbReference>
<dbReference type="AlphaFoldDB" id="B4M6Z5"/>
<feature type="region of interest" description="Disordered" evidence="4">
    <location>
        <begin position="405"/>
        <end position="439"/>
    </location>
</feature>
<dbReference type="InterPro" id="IPR015943">
    <property type="entry name" value="WD40/YVTN_repeat-like_dom_sf"/>
</dbReference>
<dbReference type="PROSITE" id="PS50294">
    <property type="entry name" value="WD_REPEATS_REGION"/>
    <property type="match status" value="1"/>
</dbReference>
<dbReference type="GO" id="GO:0120330">
    <property type="term" value="C:rixosome complex"/>
    <property type="evidence" value="ECO:0007669"/>
    <property type="project" value="TreeGrafter"/>
</dbReference>
<evidence type="ECO:0000256" key="1">
    <source>
        <dbReference type="ARBA" id="ARBA00022574"/>
    </source>
</evidence>
<dbReference type="InterPro" id="IPR036322">
    <property type="entry name" value="WD40_repeat_dom_sf"/>
</dbReference>
<evidence type="ECO:0000313" key="5">
    <source>
        <dbReference type="EMBL" id="EDW62562.1"/>
    </source>
</evidence>
<dbReference type="GO" id="GO:0006261">
    <property type="term" value="P:DNA-templated DNA replication"/>
    <property type="evidence" value="ECO:0007669"/>
    <property type="project" value="TreeGrafter"/>
</dbReference>
<dbReference type="KEGG" id="dvi:6633572"/>
<dbReference type="GO" id="GO:0006364">
    <property type="term" value="P:rRNA processing"/>
    <property type="evidence" value="ECO:0007669"/>
    <property type="project" value="TreeGrafter"/>
</dbReference>
<dbReference type="OMA" id="RYKGGGC"/>
<organism evidence="5 6">
    <name type="scientific">Drosophila virilis</name>
    <name type="common">Fruit fly</name>
    <dbReference type="NCBI Taxonomy" id="7244"/>
    <lineage>
        <taxon>Eukaryota</taxon>
        <taxon>Metazoa</taxon>
        <taxon>Ecdysozoa</taxon>
        <taxon>Arthropoda</taxon>
        <taxon>Hexapoda</taxon>
        <taxon>Insecta</taxon>
        <taxon>Pterygota</taxon>
        <taxon>Neoptera</taxon>
        <taxon>Endopterygota</taxon>
        <taxon>Diptera</taxon>
        <taxon>Brachycera</taxon>
        <taxon>Muscomorpha</taxon>
        <taxon>Ephydroidea</taxon>
        <taxon>Drosophilidae</taxon>
        <taxon>Drosophila</taxon>
    </lineage>
</organism>
<dbReference type="PANTHER" id="PTHR18763">
    <property type="entry name" value="WD-REPEAT PROTEIN 18"/>
    <property type="match status" value="1"/>
</dbReference>
<evidence type="ECO:0000256" key="2">
    <source>
        <dbReference type="ARBA" id="ARBA00022737"/>
    </source>
</evidence>
<keyword evidence="2" id="KW-0677">Repeat</keyword>
<keyword evidence="6" id="KW-1185">Reference proteome</keyword>
<feature type="repeat" description="WD" evidence="3">
    <location>
        <begin position="119"/>
        <end position="152"/>
    </location>
</feature>
<dbReference type="Gene3D" id="2.130.10.10">
    <property type="entry name" value="YVTN repeat-like/Quinoprotein amine dehydrogenase"/>
    <property type="match status" value="2"/>
</dbReference>
<gene>
    <name evidence="5" type="primary">Dvir\GJ16884</name>
    <name evidence="5" type="ORF">Dvir_GJ16884</name>
</gene>
<dbReference type="PROSITE" id="PS50082">
    <property type="entry name" value="WD_REPEATS_2"/>
    <property type="match status" value="2"/>
</dbReference>
<proteinExistence type="predicted"/>
<dbReference type="GO" id="GO:0005656">
    <property type="term" value="C:nuclear pre-replicative complex"/>
    <property type="evidence" value="ECO:0007669"/>
    <property type="project" value="TreeGrafter"/>
</dbReference>
<dbReference type="OrthoDB" id="756370at2759"/>
<feature type="compositionally biased region" description="Acidic residues" evidence="4">
    <location>
        <begin position="405"/>
        <end position="430"/>
    </location>
</feature>
<dbReference type="Proteomes" id="UP000008792">
    <property type="component" value="Unassembled WGS sequence"/>
</dbReference>
<dbReference type="Pfam" id="PF00400">
    <property type="entry name" value="WD40"/>
    <property type="match status" value="2"/>
</dbReference>
<protein>
    <submittedName>
        <fullName evidence="5">Uncharacterized protein, isoform A</fullName>
    </submittedName>
</protein>
<dbReference type="HOGENOM" id="CLU_029749_0_0_1"/>
<dbReference type="InParanoid" id="B4M6Z5"/>
<dbReference type="PROSITE" id="PS00678">
    <property type="entry name" value="WD_REPEATS_1"/>
    <property type="match status" value="1"/>
</dbReference>
<evidence type="ECO:0000256" key="4">
    <source>
        <dbReference type="SAM" id="MobiDB-lite"/>
    </source>
</evidence>
<dbReference type="InterPro" id="IPR045227">
    <property type="entry name" value="WDR18/Ipi3/RID3"/>
</dbReference>
<dbReference type="FunCoup" id="B4M6Z5">
    <property type="interactions" value="1283"/>
</dbReference>
<evidence type="ECO:0000313" key="6">
    <source>
        <dbReference type="Proteomes" id="UP000008792"/>
    </source>
</evidence>
<feature type="repeat" description="WD" evidence="3">
    <location>
        <begin position="277"/>
        <end position="311"/>
    </location>
</feature>
<dbReference type="EMBL" id="CH940653">
    <property type="protein sequence ID" value="EDW62562.1"/>
    <property type="molecule type" value="Genomic_DNA"/>
</dbReference>
<dbReference type="InterPro" id="IPR019775">
    <property type="entry name" value="WD40_repeat_CS"/>
</dbReference>
<dbReference type="SMART" id="SM00320">
    <property type="entry name" value="WD40"/>
    <property type="match status" value="4"/>
</dbReference>
<dbReference type="SMR" id="B4M6Z5"/>
<sequence length="488" mass="53676">MENVTEALFISTLNNERASCFVQDLRTGTDLMRYKGGGSMQSHSLQMLEEHFVIAANSTKPLLHVWPINSQEPMSNVRYVVPGKVNALALSPDSAFLIAGIQETIYVWHLNSGRLLNTLSKHYQPITCIRFTDNGEHFATAGKDGAVLVWNLTRAVAPLGGVDSEENAPFYNFNDHGLAVTDVHIGLGGIRAFMYTVSLDRCCKVYDLSDGTMLLSVVFPVALHSVTVNRMETSVYVGTSEGQILIFSMENVPRMKEYHLEEEESQAFVGHTAGTPITCLALAVNGNQLISGGEDKQVCIWDVGSRQLVKSISQPGAITNLHVRLIGNAMFHPGPKVHKPFADNLKRMISPDDDDECIELLITEEYSNAPKFPQANLDKSYDGSDGNADFKVVTLPDDYEDVISETEADDAENSASDAEDSTDDDEEMPDADAARNSKSMLAELEKLRAENAQLKLEAKRLMDLKINSIAGNTQSAKTSKKNKRARKN</sequence>